<comment type="caution">
    <text evidence="1">The sequence shown here is derived from an EMBL/GenBank/DDBJ whole genome shotgun (WGS) entry which is preliminary data.</text>
</comment>
<dbReference type="EMBL" id="VSSQ01006548">
    <property type="protein sequence ID" value="MPM33079.1"/>
    <property type="molecule type" value="Genomic_DNA"/>
</dbReference>
<proteinExistence type="predicted"/>
<sequence>MRVSVVRQLVSRGHKFGHQTRIGRTVQKECGFCAQSIEVPDDVMQVRVIVPIIEGKCDNVPAGVDMVYESRWAGSVVDLPVIRIDHYRRSAGIDALISQQAGYGLEAVTKCLYRGHHLQDCGRCRNCIGAAMQEQDSTRSYTVDDCGADLGCGLCSAPVARFDCPTDGVLITETAGGRQNGRVGFAHRCPEIRCRAGSGCILYELLKVIEARRQLSLGHLRSIFVAVGMISDFVALGDDFVDQARISHTIQEESGFDSQQCEVVEDLPHVLGSGCITDGQGNNRHIGVDLVHDFGG</sequence>
<accession>A0A644YXP5</accession>
<reference evidence="1" key="1">
    <citation type="submission" date="2019-08" db="EMBL/GenBank/DDBJ databases">
        <authorList>
            <person name="Kucharzyk K."/>
            <person name="Murdoch R.W."/>
            <person name="Higgins S."/>
            <person name="Loffler F."/>
        </authorList>
    </citation>
    <scope>NUCLEOTIDE SEQUENCE</scope>
</reference>
<evidence type="ECO:0000313" key="1">
    <source>
        <dbReference type="EMBL" id="MPM33079.1"/>
    </source>
</evidence>
<protein>
    <submittedName>
        <fullName evidence="1">Uncharacterized protein</fullName>
    </submittedName>
</protein>
<organism evidence="1">
    <name type="scientific">bioreactor metagenome</name>
    <dbReference type="NCBI Taxonomy" id="1076179"/>
    <lineage>
        <taxon>unclassified sequences</taxon>
        <taxon>metagenomes</taxon>
        <taxon>ecological metagenomes</taxon>
    </lineage>
</organism>
<dbReference type="AlphaFoldDB" id="A0A644YXP5"/>
<name>A0A644YXP5_9ZZZZ</name>
<gene>
    <name evidence="1" type="ORF">SDC9_79646</name>
</gene>